<dbReference type="eggNOG" id="KOG3519">
    <property type="taxonomic scope" value="Eukaryota"/>
</dbReference>
<evidence type="ECO:0000313" key="3">
    <source>
        <dbReference type="EMBL" id="KTB39517.1"/>
    </source>
</evidence>
<feature type="compositionally biased region" description="Polar residues" evidence="1">
    <location>
        <begin position="155"/>
        <end position="170"/>
    </location>
</feature>
<dbReference type="CDD" id="cd00160">
    <property type="entry name" value="RhoGEF"/>
    <property type="match status" value="1"/>
</dbReference>
<dbReference type="EMBL" id="LATX01001672">
    <property type="protein sequence ID" value="KTB39517.1"/>
    <property type="molecule type" value="Genomic_DNA"/>
</dbReference>
<feature type="compositionally biased region" description="Low complexity" evidence="1">
    <location>
        <begin position="983"/>
        <end position="995"/>
    </location>
</feature>
<protein>
    <recommendedName>
        <fullName evidence="2">DH domain-containing protein</fullName>
    </recommendedName>
</protein>
<dbReference type="GO" id="GO:0005737">
    <property type="term" value="C:cytoplasm"/>
    <property type="evidence" value="ECO:0007669"/>
    <property type="project" value="TreeGrafter"/>
</dbReference>
<feature type="compositionally biased region" description="Low complexity" evidence="1">
    <location>
        <begin position="955"/>
        <end position="969"/>
    </location>
</feature>
<dbReference type="GO" id="GO:0032955">
    <property type="term" value="P:regulation of division septum assembly"/>
    <property type="evidence" value="ECO:0007669"/>
    <property type="project" value="TreeGrafter"/>
</dbReference>
<name>A0A0W0FT51_MONRR</name>
<dbReference type="SUPFAM" id="SSF103657">
    <property type="entry name" value="BAR/IMD domain-like"/>
    <property type="match status" value="1"/>
</dbReference>
<comment type="caution">
    <text evidence="3">The sequence shown here is derived from an EMBL/GenBank/DDBJ whole genome shotgun (WGS) entry which is preliminary data.</text>
</comment>
<feature type="region of interest" description="Disordered" evidence="1">
    <location>
        <begin position="1"/>
        <end position="101"/>
    </location>
</feature>
<feature type="domain" description="DH" evidence="2">
    <location>
        <begin position="173"/>
        <end position="420"/>
    </location>
</feature>
<accession>A0A0W0FT51</accession>
<feature type="compositionally biased region" description="Low complexity" evidence="1">
    <location>
        <begin position="765"/>
        <end position="777"/>
    </location>
</feature>
<feature type="region of interest" description="Disordered" evidence="1">
    <location>
        <begin position="916"/>
        <end position="1009"/>
    </location>
</feature>
<dbReference type="InterPro" id="IPR027267">
    <property type="entry name" value="AH/BAR_dom_sf"/>
</dbReference>
<dbReference type="GO" id="GO:0005085">
    <property type="term" value="F:guanyl-nucleotide exchange factor activity"/>
    <property type="evidence" value="ECO:0007669"/>
    <property type="project" value="InterPro"/>
</dbReference>
<dbReference type="SUPFAM" id="SSF48065">
    <property type="entry name" value="DBL homology domain (DH-domain)"/>
    <property type="match status" value="1"/>
</dbReference>
<dbReference type="AlphaFoldDB" id="A0A0W0FT51"/>
<dbReference type="Pfam" id="PF00621">
    <property type="entry name" value="RhoGEF"/>
    <property type="match status" value="1"/>
</dbReference>
<feature type="region of interest" description="Disordered" evidence="1">
    <location>
        <begin position="717"/>
        <end position="851"/>
    </location>
</feature>
<evidence type="ECO:0000313" key="4">
    <source>
        <dbReference type="Proteomes" id="UP000054988"/>
    </source>
</evidence>
<organism evidence="3 4">
    <name type="scientific">Moniliophthora roreri</name>
    <name type="common">Frosty pod rot fungus</name>
    <name type="synonym">Monilia roreri</name>
    <dbReference type="NCBI Taxonomy" id="221103"/>
    <lineage>
        <taxon>Eukaryota</taxon>
        <taxon>Fungi</taxon>
        <taxon>Dikarya</taxon>
        <taxon>Basidiomycota</taxon>
        <taxon>Agaricomycotina</taxon>
        <taxon>Agaricomycetes</taxon>
        <taxon>Agaricomycetidae</taxon>
        <taxon>Agaricales</taxon>
        <taxon>Marasmiineae</taxon>
        <taxon>Marasmiaceae</taxon>
        <taxon>Moniliophthora</taxon>
    </lineage>
</organism>
<dbReference type="PANTHER" id="PTHR22834">
    <property type="entry name" value="NUCLEAR FUSION PROTEIN FUS2"/>
    <property type="match status" value="1"/>
</dbReference>
<feature type="compositionally biased region" description="Polar residues" evidence="1">
    <location>
        <begin position="62"/>
        <end position="84"/>
    </location>
</feature>
<dbReference type="Gene3D" id="1.20.1270.60">
    <property type="entry name" value="Arfaptin homology (AH) domain/BAR domain"/>
    <property type="match status" value="1"/>
</dbReference>
<feature type="region of interest" description="Disordered" evidence="1">
    <location>
        <begin position="142"/>
        <end position="170"/>
    </location>
</feature>
<feature type="region of interest" description="Disordered" evidence="1">
    <location>
        <begin position="237"/>
        <end position="266"/>
    </location>
</feature>
<reference evidence="3 4" key="1">
    <citation type="submission" date="2015-12" db="EMBL/GenBank/DDBJ databases">
        <title>Draft genome sequence of Moniliophthora roreri, the causal agent of frosty pod rot of cacao.</title>
        <authorList>
            <person name="Aime M.C."/>
            <person name="Diaz-Valderrama J.R."/>
            <person name="Kijpornyongpan T."/>
            <person name="Phillips-Mora W."/>
        </authorList>
    </citation>
    <scope>NUCLEOTIDE SEQUENCE [LARGE SCALE GENOMIC DNA]</scope>
    <source>
        <strain evidence="3 4">MCA 2952</strain>
    </source>
</reference>
<dbReference type="Gene3D" id="1.20.900.10">
    <property type="entry name" value="Dbl homology (DH) domain"/>
    <property type="match status" value="1"/>
</dbReference>
<feature type="compositionally biased region" description="Basic and acidic residues" evidence="1">
    <location>
        <begin position="937"/>
        <end position="951"/>
    </location>
</feature>
<feature type="compositionally biased region" description="Low complexity" evidence="1">
    <location>
        <begin position="746"/>
        <end position="755"/>
    </location>
</feature>
<dbReference type="InterPro" id="IPR035899">
    <property type="entry name" value="DBL_dom_sf"/>
</dbReference>
<dbReference type="GO" id="GO:0031991">
    <property type="term" value="P:regulation of actomyosin contractile ring contraction"/>
    <property type="evidence" value="ECO:0007669"/>
    <property type="project" value="TreeGrafter"/>
</dbReference>
<gene>
    <name evidence="3" type="ORF">WG66_7912</name>
</gene>
<dbReference type="InterPro" id="IPR000219">
    <property type="entry name" value="DH_dom"/>
</dbReference>
<dbReference type="InterPro" id="IPR051492">
    <property type="entry name" value="Dynamin-Rho_GEF"/>
</dbReference>
<sequence length="1112" mass="120933">MSTSTPDEPRSRRVGMARPPTEFSLSNLLYIPSSPPSSPVTPSPPIPARSPLRPPPRSSISTNTTYSSAPVSTDQRLSSGSSFSAKLPTPPPSEGDFDPTTMTLSFQVEDGDDTHFPSLSGILQGVIPEAMEVAKTVPIHPESPLALSPMDDEATSSSSSLAGQPGQTTPLTKRQHALLELLSSERAYASDLALVRAVYIPLALGEQLPFFQSLFDQSSSFNLYWLLGHPAPLNTSAPITPPHSSASSSRTMSTASDSSTSSLGAPMTSEDAKIIFNNIADLALFSDMFCDKLQDALGSVLDGGVGDDHVGELFLQIIPEMERPYKQYITRQGTADEHLQNLPKTPALENYFAQARMASTSVSHAWDLHSLLIKPVQRLLKYPLLLGTILEATPDSHPDKENLRLAKAKIEDVARSVNEERRRAEVIKGILMGDPKKKASNATTGVAASVNLSKMKSLKKAVSSSQASLDAIGNGGASGSAEAAKVDKMAVELRRIEVFAQQFAKNVVDWSKSMNVVVRNLRMWAVSFGKVIGLSEDQGSEAFDAFLQVLEQHLAPLCAELEMAINEKLLKEIARLLTTMKHPLKLLASMDEQEPYHHHLLNMNVSAKNRPPAALLEASTNYLALRGQLAAELPKYIELMHRGMANFVLRLAEIQVHYWMDVRDRWSDLWDMLRVEGEMNGGAEETIAVWYSRWLDLDETLKALRITSMQKMCLPPESKLSHSISGPPAYHHHPPMPAPIAEHYMQQQPYSSQSPPQSPPPMKRTTSSAVTSVLSSLDPSHISTPQISPPYALSPTPSRKNRGRGHSDASNAASSASSKRSLGKRGSVDSLKSSGKSVNGKPPRPHADEWEDFFVPAFPPGITAGAAAFSLPRTKSMPLPKANLGLGSAAGSESYRLPQVDTSPVGEAFMLHLHQQEMDGEDDDRGRTSRKPSFKRKISETLRSHSGDRPPRPPQQTRPSSSKGASSSSVPDKRHTAPAKGRSSLPAPTPTTSAPLPQPTPTPSMVHAHSFSDDISNRQRRDSWSQAPGKYTCQVLHPCRPPAPVSYQGFPFFTLVEGDFYAVLYEAGHPSLHKKLPLYVDNGEDCLLLCRNKSGTVGWALASFLEPLGPFS</sequence>
<dbReference type="Proteomes" id="UP000054988">
    <property type="component" value="Unassembled WGS sequence"/>
</dbReference>
<evidence type="ECO:0000256" key="1">
    <source>
        <dbReference type="SAM" id="MobiDB-lite"/>
    </source>
</evidence>
<dbReference type="PROSITE" id="PS50010">
    <property type="entry name" value="DH_2"/>
    <property type="match status" value="1"/>
</dbReference>
<dbReference type="SMART" id="SM00325">
    <property type="entry name" value="RhoGEF"/>
    <property type="match status" value="1"/>
</dbReference>
<feature type="compositionally biased region" description="Pro residues" evidence="1">
    <location>
        <begin position="33"/>
        <end position="57"/>
    </location>
</feature>
<proteinExistence type="predicted"/>
<feature type="compositionally biased region" description="Low complexity" evidence="1">
    <location>
        <begin position="808"/>
        <end position="820"/>
    </location>
</feature>
<evidence type="ECO:0000259" key="2">
    <source>
        <dbReference type="PROSITE" id="PS50010"/>
    </source>
</evidence>
<dbReference type="PANTHER" id="PTHR22834:SF20">
    <property type="entry name" value="SH3 DOMAIN-CONTAINING PROTEIN"/>
    <property type="match status" value="1"/>
</dbReference>